<dbReference type="InterPro" id="IPR039421">
    <property type="entry name" value="Type_1_exporter"/>
</dbReference>
<gene>
    <name evidence="14" type="ORF">BKA15_005744</name>
</gene>
<keyword evidence="5 11" id="KW-0812">Transmembrane</keyword>
<dbReference type="GO" id="GO:0005524">
    <property type="term" value="F:ATP binding"/>
    <property type="evidence" value="ECO:0007669"/>
    <property type="project" value="UniProtKB-KW"/>
</dbReference>
<dbReference type="InterPro" id="IPR003439">
    <property type="entry name" value="ABC_transporter-like_ATP-bd"/>
</dbReference>
<comment type="caution">
    <text evidence="14">The sequence shown here is derived from an EMBL/GenBank/DDBJ whole genome shotgun (WGS) entry which is preliminary data.</text>
</comment>
<feature type="transmembrane region" description="Helical" evidence="11">
    <location>
        <begin position="159"/>
        <end position="178"/>
    </location>
</feature>
<dbReference type="InterPro" id="IPR003593">
    <property type="entry name" value="AAA+_ATPase"/>
</dbReference>
<evidence type="ECO:0000256" key="6">
    <source>
        <dbReference type="ARBA" id="ARBA00022741"/>
    </source>
</evidence>
<sequence length="625" mass="66899">MKAPASESSSLVTDRNATEGTIATIRRGLSLTPEVARGLWLTLVLAVITTAGKIVVPVTVQRIIDGGIVGAEAIDLGFVAGSLGLAALILAGTVTANVFMNRRLFRASETALRTLRTRAFRHIHDLSLLTQSTEKRGALVSRVTSDVDTVSQFMSFGGIMLIVMSLQVVIATVVMAIYSWPLAILTWLCFVPVLLAMTKIQKRIRSRYQIVRTRVGAMLGSVSEALVGSATIRAYGVTGRTNQEMDGAVAEVRGAQLKVLRPQAVSFSLSEMSDGFTTGMVIVVGIWLGTSTDLLSVGQLVAFVFLVSLFSQPVRMGIEMLNEAQNAVAGWRRVLGVIDTPADVSDPGGAIDPTTGERGPARPDAQPLPAGPLGIEIEDLRYAYPGGPEVLHGLNISIPPRTHVAIVGETGSGKTTLAKLLTRMMDPTSGAVRIGGIEVDRIPFDSLRGRVVMVPQEGFLFDGSIADNLRYGRPDATELQMLAAMEDLGLLDWIEAMPLGLDTPVHQRGEALSAGERQLVALARAYIADPDLIVLDEATSAVDPASDVRLQAAIEGLQRGRTTVTIAHRLSTAERADLALVLDHGHVVEHGRHADLVDLPDGIYARLHRAWVAHRTGTPRPQPVH</sequence>
<dbReference type="EMBL" id="JACCBU010000001">
    <property type="protein sequence ID" value="NYE74415.1"/>
    <property type="molecule type" value="Genomic_DNA"/>
</dbReference>
<dbReference type="GO" id="GO:0016887">
    <property type="term" value="F:ATP hydrolysis activity"/>
    <property type="evidence" value="ECO:0007669"/>
    <property type="project" value="InterPro"/>
</dbReference>
<feature type="domain" description="ABC transporter" evidence="12">
    <location>
        <begin position="375"/>
        <end position="609"/>
    </location>
</feature>
<dbReference type="Pfam" id="PF00005">
    <property type="entry name" value="ABC_tran"/>
    <property type="match status" value="1"/>
</dbReference>
<feature type="transmembrane region" description="Helical" evidence="11">
    <location>
        <begin position="76"/>
        <end position="99"/>
    </location>
</feature>
<evidence type="ECO:0000256" key="11">
    <source>
        <dbReference type="SAM" id="Phobius"/>
    </source>
</evidence>
<evidence type="ECO:0000259" key="12">
    <source>
        <dbReference type="PROSITE" id="PS50893"/>
    </source>
</evidence>
<evidence type="ECO:0000256" key="9">
    <source>
        <dbReference type="ARBA" id="ARBA00023136"/>
    </source>
</evidence>
<dbReference type="Pfam" id="PF00664">
    <property type="entry name" value="ABC_membrane"/>
    <property type="match status" value="1"/>
</dbReference>
<dbReference type="PANTHER" id="PTHR24221">
    <property type="entry name" value="ATP-BINDING CASSETTE SUB-FAMILY B"/>
    <property type="match status" value="1"/>
</dbReference>
<dbReference type="Proteomes" id="UP000569914">
    <property type="component" value="Unassembled WGS sequence"/>
</dbReference>
<dbReference type="SUPFAM" id="SSF90123">
    <property type="entry name" value="ABC transporter transmembrane region"/>
    <property type="match status" value="1"/>
</dbReference>
<keyword evidence="9 11" id="KW-0472">Membrane</keyword>
<accession>A0A7Y9LEZ4</accession>
<evidence type="ECO:0000256" key="7">
    <source>
        <dbReference type="ARBA" id="ARBA00022840"/>
    </source>
</evidence>
<dbReference type="InterPro" id="IPR036640">
    <property type="entry name" value="ABC1_TM_sf"/>
</dbReference>
<reference evidence="14 15" key="1">
    <citation type="submission" date="2020-07" db="EMBL/GenBank/DDBJ databases">
        <title>Sequencing the genomes of 1000 actinobacteria strains.</title>
        <authorList>
            <person name="Klenk H.-P."/>
        </authorList>
    </citation>
    <scope>NUCLEOTIDE SEQUENCE [LARGE SCALE GENOMIC DNA]</scope>
    <source>
        <strain evidence="14 15">DSM 22083</strain>
    </source>
</reference>
<name>A0A7Y9LEZ4_9ACTN</name>
<keyword evidence="7 14" id="KW-0067">ATP-binding</keyword>
<feature type="region of interest" description="Disordered" evidence="10">
    <location>
        <begin position="345"/>
        <end position="366"/>
    </location>
</feature>
<dbReference type="PROSITE" id="PS50929">
    <property type="entry name" value="ABC_TM1F"/>
    <property type="match status" value="1"/>
</dbReference>
<keyword evidence="15" id="KW-1185">Reference proteome</keyword>
<keyword evidence="8 11" id="KW-1133">Transmembrane helix</keyword>
<dbReference type="PROSITE" id="PS00211">
    <property type="entry name" value="ABC_TRANSPORTER_1"/>
    <property type="match status" value="1"/>
</dbReference>
<keyword evidence="3" id="KW-1003">Cell membrane</keyword>
<dbReference type="Gene3D" id="1.20.1560.10">
    <property type="entry name" value="ABC transporter type 1, transmembrane domain"/>
    <property type="match status" value="1"/>
</dbReference>
<dbReference type="CDD" id="cd07346">
    <property type="entry name" value="ABC_6TM_exporters"/>
    <property type="match status" value="1"/>
</dbReference>
<evidence type="ECO:0000256" key="2">
    <source>
        <dbReference type="ARBA" id="ARBA00022448"/>
    </source>
</evidence>
<dbReference type="PROSITE" id="PS50893">
    <property type="entry name" value="ABC_TRANSPORTER_2"/>
    <property type="match status" value="1"/>
</dbReference>
<dbReference type="AlphaFoldDB" id="A0A7Y9LEZ4"/>
<evidence type="ECO:0000313" key="15">
    <source>
        <dbReference type="Proteomes" id="UP000569914"/>
    </source>
</evidence>
<comment type="subcellular location">
    <subcellularLocation>
        <location evidence="1">Cell membrane</location>
        <topology evidence="1">Multi-pass membrane protein</topology>
    </subcellularLocation>
</comment>
<feature type="transmembrane region" description="Helical" evidence="11">
    <location>
        <begin position="35"/>
        <end position="56"/>
    </location>
</feature>
<dbReference type="PANTHER" id="PTHR24221:SF654">
    <property type="entry name" value="ATP-BINDING CASSETTE SUB-FAMILY B MEMBER 6"/>
    <property type="match status" value="1"/>
</dbReference>
<evidence type="ECO:0000256" key="5">
    <source>
        <dbReference type="ARBA" id="ARBA00022692"/>
    </source>
</evidence>
<evidence type="ECO:0000256" key="1">
    <source>
        <dbReference type="ARBA" id="ARBA00004651"/>
    </source>
</evidence>
<dbReference type="SUPFAM" id="SSF52540">
    <property type="entry name" value="P-loop containing nucleoside triphosphate hydrolases"/>
    <property type="match status" value="1"/>
</dbReference>
<dbReference type="InterPro" id="IPR027417">
    <property type="entry name" value="P-loop_NTPase"/>
</dbReference>
<evidence type="ECO:0000259" key="13">
    <source>
        <dbReference type="PROSITE" id="PS50929"/>
    </source>
</evidence>
<dbReference type="GO" id="GO:0140359">
    <property type="term" value="F:ABC-type transporter activity"/>
    <property type="evidence" value="ECO:0007669"/>
    <property type="project" value="InterPro"/>
</dbReference>
<dbReference type="InterPro" id="IPR017871">
    <property type="entry name" value="ABC_transporter-like_CS"/>
</dbReference>
<keyword evidence="2" id="KW-0813">Transport</keyword>
<organism evidence="14 15">
    <name type="scientific">Microlunatus parietis</name>
    <dbReference type="NCBI Taxonomy" id="682979"/>
    <lineage>
        <taxon>Bacteria</taxon>
        <taxon>Bacillati</taxon>
        <taxon>Actinomycetota</taxon>
        <taxon>Actinomycetes</taxon>
        <taxon>Propionibacteriales</taxon>
        <taxon>Propionibacteriaceae</taxon>
        <taxon>Microlunatus</taxon>
    </lineage>
</organism>
<keyword evidence="6" id="KW-0547">Nucleotide-binding</keyword>
<dbReference type="Gene3D" id="3.40.50.300">
    <property type="entry name" value="P-loop containing nucleotide triphosphate hydrolases"/>
    <property type="match status" value="1"/>
</dbReference>
<dbReference type="GO" id="GO:0005886">
    <property type="term" value="C:plasma membrane"/>
    <property type="evidence" value="ECO:0007669"/>
    <property type="project" value="UniProtKB-SubCell"/>
</dbReference>
<proteinExistence type="predicted"/>
<evidence type="ECO:0000313" key="14">
    <source>
        <dbReference type="EMBL" id="NYE74415.1"/>
    </source>
</evidence>
<evidence type="ECO:0000256" key="10">
    <source>
        <dbReference type="SAM" id="MobiDB-lite"/>
    </source>
</evidence>
<evidence type="ECO:0000256" key="4">
    <source>
        <dbReference type="ARBA" id="ARBA00022519"/>
    </source>
</evidence>
<evidence type="ECO:0000256" key="8">
    <source>
        <dbReference type="ARBA" id="ARBA00022989"/>
    </source>
</evidence>
<feature type="domain" description="ABC transmembrane type-1" evidence="13">
    <location>
        <begin position="40"/>
        <end position="326"/>
    </location>
</feature>
<protein>
    <submittedName>
        <fullName evidence="14">Putative ABC transport system ATP-binding protein</fullName>
    </submittedName>
</protein>
<evidence type="ECO:0000256" key="3">
    <source>
        <dbReference type="ARBA" id="ARBA00022475"/>
    </source>
</evidence>
<dbReference type="RefSeq" id="WP_179756704.1">
    <property type="nucleotide sequence ID" value="NZ_JACCBU010000001.1"/>
</dbReference>
<dbReference type="InterPro" id="IPR011527">
    <property type="entry name" value="ABC1_TM_dom"/>
</dbReference>
<feature type="transmembrane region" description="Helical" evidence="11">
    <location>
        <begin position="184"/>
        <end position="200"/>
    </location>
</feature>
<keyword evidence="4" id="KW-0997">Cell inner membrane</keyword>
<dbReference type="GO" id="GO:0034040">
    <property type="term" value="F:ATPase-coupled lipid transmembrane transporter activity"/>
    <property type="evidence" value="ECO:0007669"/>
    <property type="project" value="TreeGrafter"/>
</dbReference>
<dbReference type="SMART" id="SM00382">
    <property type="entry name" value="AAA"/>
    <property type="match status" value="1"/>
</dbReference>
<dbReference type="FunFam" id="3.40.50.300:FF:001001">
    <property type="entry name" value="Multidrug ABC transporter ATP-binding protein"/>
    <property type="match status" value="1"/>
</dbReference>